<sequence length="74" mass="8578">MKSITIYPKNEKQKNLLQSLLEEMKVRYIIDKTEKNASMTQEEFFAKIDSSIQQAEKGETKKISIEEQKALLGL</sequence>
<name>A0ABY4KBT6_9FLAO</name>
<keyword evidence="2" id="KW-1185">Reference proteome</keyword>
<proteinExistence type="predicted"/>
<protein>
    <recommendedName>
        <fullName evidence="3">Prevent-host-death protein</fullName>
    </recommendedName>
</protein>
<accession>A0ABY4KBT6</accession>
<reference evidence="1" key="1">
    <citation type="submission" date="2022-04" db="EMBL/GenBank/DDBJ databases">
        <title>Consumption of N2O by Flavobacterium azooxidireducens sp. nov. isolated from Decomposing Leaf Litter of Phragmites australis (Cav.).</title>
        <authorList>
            <person name="Behrendt U."/>
            <person name="Spanner T."/>
            <person name="Augustin J."/>
            <person name="Horn M.A."/>
            <person name="Kolb S."/>
            <person name="Ulrich A."/>
        </authorList>
    </citation>
    <scope>NUCLEOTIDE SEQUENCE</scope>
    <source>
        <strain evidence="1">IGB 4-14</strain>
    </source>
</reference>
<dbReference type="Proteomes" id="UP000830583">
    <property type="component" value="Chromosome"/>
</dbReference>
<evidence type="ECO:0000313" key="2">
    <source>
        <dbReference type="Proteomes" id="UP000830583"/>
    </source>
</evidence>
<dbReference type="InterPro" id="IPR020271">
    <property type="entry name" value="Uncharacterised_MJ1172"/>
</dbReference>
<evidence type="ECO:0000313" key="1">
    <source>
        <dbReference type="EMBL" id="UPQ77760.1"/>
    </source>
</evidence>
<organism evidence="1 2">
    <name type="scientific">Flavobacterium azooxidireducens</name>
    <dbReference type="NCBI Taxonomy" id="1871076"/>
    <lineage>
        <taxon>Bacteria</taxon>
        <taxon>Pseudomonadati</taxon>
        <taxon>Bacteroidota</taxon>
        <taxon>Flavobacteriia</taxon>
        <taxon>Flavobacteriales</taxon>
        <taxon>Flavobacteriaceae</taxon>
        <taxon>Flavobacterium</taxon>
    </lineage>
</organism>
<dbReference type="Pfam" id="PF10884">
    <property type="entry name" value="DUF2683"/>
    <property type="match status" value="1"/>
</dbReference>
<evidence type="ECO:0008006" key="3">
    <source>
        <dbReference type="Google" id="ProtNLM"/>
    </source>
</evidence>
<dbReference type="RefSeq" id="WP_248432712.1">
    <property type="nucleotide sequence ID" value="NZ_CP096205.1"/>
</dbReference>
<dbReference type="EMBL" id="CP096205">
    <property type="protein sequence ID" value="UPQ77760.1"/>
    <property type="molecule type" value="Genomic_DNA"/>
</dbReference>
<gene>
    <name evidence="1" type="ORF">M0M57_08955</name>
</gene>